<evidence type="ECO:0000256" key="1">
    <source>
        <dbReference type="ARBA" id="ARBA00004141"/>
    </source>
</evidence>
<feature type="region of interest" description="Disordered" evidence="5">
    <location>
        <begin position="386"/>
        <end position="407"/>
    </location>
</feature>
<dbReference type="Gene3D" id="1.20.1250.20">
    <property type="entry name" value="MFS general substrate transporter like domains"/>
    <property type="match status" value="2"/>
</dbReference>
<feature type="transmembrane region" description="Helical" evidence="6">
    <location>
        <begin position="40"/>
        <end position="60"/>
    </location>
</feature>
<keyword evidence="9" id="KW-1185">Reference proteome</keyword>
<dbReference type="PROSITE" id="PS00216">
    <property type="entry name" value="SUGAR_TRANSPORT_1"/>
    <property type="match status" value="1"/>
</dbReference>
<dbReference type="InterPro" id="IPR005829">
    <property type="entry name" value="Sugar_transporter_CS"/>
</dbReference>
<evidence type="ECO:0000259" key="7">
    <source>
        <dbReference type="PROSITE" id="PS50850"/>
    </source>
</evidence>
<dbReference type="PANTHER" id="PTHR23530">
    <property type="entry name" value="TRANSPORT PROTEIN-RELATED"/>
    <property type="match status" value="1"/>
</dbReference>
<feature type="transmembrane region" description="Helical" evidence="6">
    <location>
        <begin position="161"/>
        <end position="178"/>
    </location>
</feature>
<feature type="domain" description="Major facilitator superfamily (MFS) profile" evidence="7">
    <location>
        <begin position="1"/>
        <end position="384"/>
    </location>
</feature>
<dbReference type="OrthoDB" id="85689at2157"/>
<evidence type="ECO:0000256" key="4">
    <source>
        <dbReference type="ARBA" id="ARBA00023136"/>
    </source>
</evidence>
<accession>A0A081EWW7</accession>
<dbReference type="InterPro" id="IPR020846">
    <property type="entry name" value="MFS_dom"/>
</dbReference>
<gene>
    <name evidence="8" type="ORF">FK85_15735</name>
</gene>
<comment type="subcellular location">
    <subcellularLocation>
        <location evidence="1">Membrane</location>
        <topology evidence="1">Multi-pass membrane protein</topology>
    </subcellularLocation>
</comment>
<feature type="transmembrane region" description="Helical" evidence="6">
    <location>
        <begin position="209"/>
        <end position="229"/>
    </location>
</feature>
<sequence length="407" mass="43052">MVSVLRRYYAYRATLTNGFYLPVSVIYMETRGLGLAEIGFVQGVFLFGMVAAELPTGYLADYLGRRRTLALGNTVTASVMTAFVFASTATHFTAIYLLWAVAWTLQSGTSDAWLYELLEREGLDGEFARLSGRAESILLVVSAVSALGAGVLYTADPVFPFTANAAVAALGLPILFTLPQTQNAKSDEPQMTLRRAASLLREQFTRPSIGWLVLYAALFNVVFSVTRVFEQPALREVGVPVAGLGALYAGFKLVSAVATSAAGPIQDRIGTRGVMLSLVPIFGVLYASFAVVPLLLIPAVFVRRAVSQLVRPVRNEYINDRLENVGRATVLSGVSMVLSLASGTANVLGGPVAENIGPVMFLAATGVAVSIAAGVLWLLTSPIRGDSSQGTANSRTVGDASANAGDP</sequence>
<protein>
    <submittedName>
        <fullName evidence="8">MFS transporter</fullName>
    </submittedName>
</protein>
<dbReference type="GO" id="GO:0022857">
    <property type="term" value="F:transmembrane transporter activity"/>
    <property type="evidence" value="ECO:0007669"/>
    <property type="project" value="InterPro"/>
</dbReference>
<proteinExistence type="predicted"/>
<dbReference type="InterPro" id="IPR036259">
    <property type="entry name" value="MFS_trans_sf"/>
</dbReference>
<feature type="compositionally biased region" description="Polar residues" evidence="5">
    <location>
        <begin position="386"/>
        <end position="396"/>
    </location>
</feature>
<name>A0A081EWW7_9EURY</name>
<keyword evidence="4 6" id="KW-0472">Membrane</keyword>
<dbReference type="RefSeq" id="WP_050024652.1">
    <property type="nucleotide sequence ID" value="NZ_JNFH02000025.1"/>
</dbReference>
<feature type="transmembrane region" description="Helical" evidence="6">
    <location>
        <begin position="9"/>
        <end position="28"/>
    </location>
</feature>
<reference evidence="8 9" key="1">
    <citation type="journal article" date="2015" name="Genome Announc.">
        <title>Draft genome sequence of a Halorubrum H3 strain isolated from the burlinskoye salt lake (Altai Krai, Russia).</title>
        <authorList>
            <person name="Rozanov A.S."/>
            <person name="Bryanskaya A.V."/>
            <person name="Malup T.K."/>
            <person name="Kotenko A.V."/>
            <person name="Peltek S.E."/>
        </authorList>
    </citation>
    <scope>NUCLEOTIDE SEQUENCE [LARGE SCALE GENOMIC DNA]</scope>
    <source>
        <strain evidence="8 9">H3</strain>
    </source>
</reference>
<dbReference type="AlphaFoldDB" id="A0A081EWW7"/>
<evidence type="ECO:0000256" key="3">
    <source>
        <dbReference type="ARBA" id="ARBA00022989"/>
    </source>
</evidence>
<evidence type="ECO:0000256" key="2">
    <source>
        <dbReference type="ARBA" id="ARBA00022692"/>
    </source>
</evidence>
<evidence type="ECO:0000313" key="9">
    <source>
        <dbReference type="Proteomes" id="UP000053331"/>
    </source>
</evidence>
<dbReference type="SUPFAM" id="SSF103473">
    <property type="entry name" value="MFS general substrate transporter"/>
    <property type="match status" value="1"/>
</dbReference>
<evidence type="ECO:0000256" key="6">
    <source>
        <dbReference type="SAM" id="Phobius"/>
    </source>
</evidence>
<feature type="transmembrane region" description="Helical" evidence="6">
    <location>
        <begin position="274"/>
        <end position="301"/>
    </location>
</feature>
<feature type="transmembrane region" description="Helical" evidence="6">
    <location>
        <begin position="241"/>
        <end position="262"/>
    </location>
</feature>
<evidence type="ECO:0000313" key="8">
    <source>
        <dbReference type="EMBL" id="KDS91905.1"/>
    </source>
</evidence>
<comment type="caution">
    <text evidence="8">The sequence shown here is derived from an EMBL/GenBank/DDBJ whole genome shotgun (WGS) entry which is preliminary data.</text>
</comment>
<keyword evidence="2 6" id="KW-0812">Transmembrane</keyword>
<evidence type="ECO:0000256" key="5">
    <source>
        <dbReference type="SAM" id="MobiDB-lite"/>
    </source>
</evidence>
<dbReference type="PROSITE" id="PS50850">
    <property type="entry name" value="MFS"/>
    <property type="match status" value="1"/>
</dbReference>
<dbReference type="GO" id="GO:0016020">
    <property type="term" value="C:membrane"/>
    <property type="evidence" value="ECO:0007669"/>
    <property type="project" value="UniProtKB-SubCell"/>
</dbReference>
<dbReference type="PANTHER" id="PTHR23530:SF1">
    <property type="entry name" value="PERMEASE, MAJOR FACILITATOR SUPERFAMILY-RELATED"/>
    <property type="match status" value="1"/>
</dbReference>
<dbReference type="Proteomes" id="UP000053331">
    <property type="component" value="Unassembled WGS sequence"/>
</dbReference>
<dbReference type="InterPro" id="IPR011701">
    <property type="entry name" value="MFS"/>
</dbReference>
<dbReference type="Pfam" id="PF07690">
    <property type="entry name" value="MFS_1"/>
    <property type="match status" value="1"/>
</dbReference>
<organism evidence="8 9">
    <name type="scientific">Halorubrum saccharovorum</name>
    <dbReference type="NCBI Taxonomy" id="2248"/>
    <lineage>
        <taxon>Archaea</taxon>
        <taxon>Methanobacteriati</taxon>
        <taxon>Methanobacteriota</taxon>
        <taxon>Stenosarchaea group</taxon>
        <taxon>Halobacteria</taxon>
        <taxon>Halobacteriales</taxon>
        <taxon>Haloferacaceae</taxon>
        <taxon>Halorubrum</taxon>
    </lineage>
</organism>
<dbReference type="InterPro" id="IPR053160">
    <property type="entry name" value="MFS_DHA3_Transporter"/>
</dbReference>
<dbReference type="EMBL" id="JNFH02000025">
    <property type="protein sequence ID" value="KDS91905.1"/>
    <property type="molecule type" value="Genomic_DNA"/>
</dbReference>
<feature type="transmembrane region" description="Helical" evidence="6">
    <location>
        <begin position="136"/>
        <end position="155"/>
    </location>
</feature>
<feature type="transmembrane region" description="Helical" evidence="6">
    <location>
        <begin position="356"/>
        <end position="379"/>
    </location>
</feature>
<keyword evidence="3 6" id="KW-1133">Transmembrane helix</keyword>